<feature type="compositionally biased region" description="Polar residues" evidence="1">
    <location>
        <begin position="121"/>
        <end position="141"/>
    </location>
</feature>
<evidence type="ECO:0000256" key="1">
    <source>
        <dbReference type="SAM" id="MobiDB-lite"/>
    </source>
</evidence>
<evidence type="ECO:0000313" key="2">
    <source>
        <dbReference type="EMBL" id="GAA4952888.1"/>
    </source>
</evidence>
<organism evidence="2 3">
    <name type="scientific">Streptomonospora halophila</name>
    <dbReference type="NCBI Taxonomy" id="427369"/>
    <lineage>
        <taxon>Bacteria</taxon>
        <taxon>Bacillati</taxon>
        <taxon>Actinomycetota</taxon>
        <taxon>Actinomycetes</taxon>
        <taxon>Streptosporangiales</taxon>
        <taxon>Nocardiopsidaceae</taxon>
        <taxon>Streptomonospora</taxon>
    </lineage>
</organism>
<dbReference type="Proteomes" id="UP001499993">
    <property type="component" value="Unassembled WGS sequence"/>
</dbReference>
<comment type="caution">
    <text evidence="2">The sequence shown here is derived from an EMBL/GenBank/DDBJ whole genome shotgun (WGS) entry which is preliminary data.</text>
</comment>
<accession>A0ABP9GTM4</accession>
<sequence>MKTMPTAEYTLRSRPWHSGQTVSESSLKLCTTSIWEPHSVHAYWYVGTGSSYWHSHPSTAKYYAVRQHSRDIGGAAPSRSPAITLPSCSNAAGPAGVPPVQGGRVRRQAAGSRRIPPLGVTTPSTGRSCGSAGTDSTSSVS</sequence>
<protein>
    <submittedName>
        <fullName evidence="2">Uncharacterized protein</fullName>
    </submittedName>
</protein>
<feature type="region of interest" description="Disordered" evidence="1">
    <location>
        <begin position="86"/>
        <end position="141"/>
    </location>
</feature>
<name>A0ABP9GTM4_9ACTN</name>
<proteinExistence type="predicted"/>
<feature type="compositionally biased region" description="Low complexity" evidence="1">
    <location>
        <begin position="91"/>
        <end position="103"/>
    </location>
</feature>
<evidence type="ECO:0000313" key="3">
    <source>
        <dbReference type="Proteomes" id="UP001499993"/>
    </source>
</evidence>
<reference evidence="3" key="1">
    <citation type="journal article" date="2019" name="Int. J. Syst. Evol. Microbiol.">
        <title>The Global Catalogue of Microorganisms (GCM) 10K type strain sequencing project: providing services to taxonomists for standard genome sequencing and annotation.</title>
        <authorList>
            <consortium name="The Broad Institute Genomics Platform"/>
            <consortium name="The Broad Institute Genome Sequencing Center for Infectious Disease"/>
            <person name="Wu L."/>
            <person name="Ma J."/>
        </authorList>
    </citation>
    <scope>NUCLEOTIDE SEQUENCE [LARGE SCALE GENOMIC DNA]</scope>
    <source>
        <strain evidence="3">JCM 18123</strain>
    </source>
</reference>
<dbReference type="EMBL" id="BAABIK010000028">
    <property type="protein sequence ID" value="GAA4952888.1"/>
    <property type="molecule type" value="Genomic_DNA"/>
</dbReference>
<gene>
    <name evidence="2" type="ORF">GCM10023224_42080</name>
</gene>
<keyword evidence="3" id="KW-1185">Reference proteome</keyword>